<sequence length="102" mass="11010">MTGKEEQQTVVFIESVIVLELLEGRSKRIFVGVIHPHDPLEARRFQGCRHLIQFLGHGVEIGPTTPPLVVADPDQQGVTLAVAEEFLSLLGPDDSPIGGSDG</sequence>
<reference evidence="1" key="1">
    <citation type="submission" date="2019-02" db="EMBL/GenBank/DDBJ databases">
        <authorList>
            <person name="Gruber-Vodicka R. H."/>
            <person name="Seah K. B. B."/>
        </authorList>
    </citation>
    <scope>NUCLEOTIDE SEQUENCE</scope>
    <source>
        <strain evidence="1">BECK_BY1</strain>
    </source>
</reference>
<accession>A0A451ACT4</accession>
<protein>
    <submittedName>
        <fullName evidence="1">Uncharacterized protein</fullName>
    </submittedName>
</protein>
<evidence type="ECO:0000313" key="1">
    <source>
        <dbReference type="EMBL" id="VFK63845.1"/>
    </source>
</evidence>
<organism evidence="1">
    <name type="scientific">Candidatus Kentrum sp. TUN</name>
    <dbReference type="NCBI Taxonomy" id="2126343"/>
    <lineage>
        <taxon>Bacteria</taxon>
        <taxon>Pseudomonadati</taxon>
        <taxon>Pseudomonadota</taxon>
        <taxon>Gammaproteobacteria</taxon>
        <taxon>Candidatus Kentrum</taxon>
    </lineage>
</organism>
<dbReference type="EMBL" id="CAADFX010000228">
    <property type="protein sequence ID" value="VFK63845.1"/>
    <property type="molecule type" value="Genomic_DNA"/>
</dbReference>
<proteinExistence type="predicted"/>
<gene>
    <name evidence="1" type="ORF">BECKTUN1418D_GA0071000_12284</name>
</gene>
<dbReference type="AlphaFoldDB" id="A0A451ACT4"/>
<name>A0A451ACT4_9GAMM</name>